<dbReference type="Pfam" id="PF23055">
    <property type="entry name" value="DUF7041"/>
    <property type="match status" value="1"/>
</dbReference>
<keyword evidence="3" id="KW-1185">Reference proteome</keyword>
<organism evidence="2 3">
    <name type="scientific">Araneus ventricosus</name>
    <name type="common">Orbweaver spider</name>
    <name type="synonym">Epeira ventricosa</name>
    <dbReference type="NCBI Taxonomy" id="182803"/>
    <lineage>
        <taxon>Eukaryota</taxon>
        <taxon>Metazoa</taxon>
        <taxon>Ecdysozoa</taxon>
        <taxon>Arthropoda</taxon>
        <taxon>Chelicerata</taxon>
        <taxon>Arachnida</taxon>
        <taxon>Araneae</taxon>
        <taxon>Araneomorphae</taxon>
        <taxon>Entelegynae</taxon>
        <taxon>Araneoidea</taxon>
        <taxon>Araneidae</taxon>
        <taxon>Araneus</taxon>
    </lineage>
</organism>
<sequence length="121" mass="13942">MSLENEASTEVKQEVILASQISRVSIKAQQFWNNNPKLWFAQFEDQFEIAGITRDETKFHHVVAAIESNALDFVQDIVITPPERDKYAMLKKRIIETYSVSDVSKLRTLLQGIVLGNHLFY</sequence>
<dbReference type="PANTHER" id="PTHR33327">
    <property type="entry name" value="ENDONUCLEASE"/>
    <property type="match status" value="1"/>
</dbReference>
<evidence type="ECO:0000313" key="3">
    <source>
        <dbReference type="Proteomes" id="UP000499080"/>
    </source>
</evidence>
<accession>A0A4Y2G1U1</accession>
<dbReference type="AlphaFoldDB" id="A0A4Y2G1U1"/>
<dbReference type="EMBL" id="BGPR01001174">
    <property type="protein sequence ID" value="GBM47321.1"/>
    <property type="molecule type" value="Genomic_DNA"/>
</dbReference>
<dbReference type="Proteomes" id="UP000499080">
    <property type="component" value="Unassembled WGS sequence"/>
</dbReference>
<gene>
    <name evidence="2" type="ORF">AVEN_7769_1</name>
</gene>
<evidence type="ECO:0000259" key="1">
    <source>
        <dbReference type="Pfam" id="PF23055"/>
    </source>
</evidence>
<protein>
    <recommendedName>
        <fullName evidence="1">DUF7041 domain-containing protein</fullName>
    </recommendedName>
</protein>
<dbReference type="PANTHER" id="PTHR33327:SF3">
    <property type="entry name" value="RNA-DIRECTED DNA POLYMERASE"/>
    <property type="match status" value="1"/>
</dbReference>
<name>A0A4Y2G1U1_ARAVE</name>
<reference evidence="2 3" key="1">
    <citation type="journal article" date="2019" name="Sci. Rep.">
        <title>Orb-weaving spider Araneus ventricosus genome elucidates the spidroin gene catalogue.</title>
        <authorList>
            <person name="Kono N."/>
            <person name="Nakamura H."/>
            <person name="Ohtoshi R."/>
            <person name="Moran D.A.P."/>
            <person name="Shinohara A."/>
            <person name="Yoshida Y."/>
            <person name="Fujiwara M."/>
            <person name="Mori M."/>
            <person name="Tomita M."/>
            <person name="Arakawa K."/>
        </authorList>
    </citation>
    <scope>NUCLEOTIDE SEQUENCE [LARGE SCALE GENOMIC DNA]</scope>
</reference>
<comment type="caution">
    <text evidence="2">The sequence shown here is derived from an EMBL/GenBank/DDBJ whole genome shotgun (WGS) entry which is preliminary data.</text>
</comment>
<dbReference type="OrthoDB" id="6426556at2759"/>
<feature type="domain" description="DUF7041" evidence="1">
    <location>
        <begin position="30"/>
        <end position="111"/>
    </location>
</feature>
<dbReference type="InterPro" id="IPR055469">
    <property type="entry name" value="DUF7041"/>
</dbReference>
<proteinExistence type="predicted"/>
<evidence type="ECO:0000313" key="2">
    <source>
        <dbReference type="EMBL" id="GBM47321.1"/>
    </source>
</evidence>